<dbReference type="GO" id="GO:0004843">
    <property type="term" value="F:cysteine-type deubiquitinase activity"/>
    <property type="evidence" value="ECO:0007669"/>
    <property type="project" value="InterPro"/>
</dbReference>
<dbReference type="Pfam" id="PF01472">
    <property type="entry name" value="PUA"/>
    <property type="match status" value="1"/>
</dbReference>
<dbReference type="CDD" id="cd02669">
    <property type="entry name" value="Peptidase_C19M"/>
    <property type="match status" value="1"/>
</dbReference>
<comment type="similarity">
    <text evidence="5">Belongs to the pseudouridine synthase TruB family.</text>
</comment>
<feature type="signal peptide" evidence="19">
    <location>
        <begin position="1"/>
        <end position="19"/>
    </location>
</feature>
<dbReference type="SUPFAM" id="SSF88697">
    <property type="entry name" value="PUA domain-like"/>
    <property type="match status" value="1"/>
</dbReference>
<dbReference type="GO" id="GO:0005681">
    <property type="term" value="C:spliceosomal complex"/>
    <property type="evidence" value="ECO:0007669"/>
    <property type="project" value="UniProtKB-KW"/>
</dbReference>
<dbReference type="InterPro" id="IPR028889">
    <property type="entry name" value="USP"/>
</dbReference>
<evidence type="ECO:0000256" key="5">
    <source>
        <dbReference type="ARBA" id="ARBA00008999"/>
    </source>
</evidence>
<dbReference type="SMART" id="SM01136">
    <property type="entry name" value="DKCLD"/>
    <property type="match status" value="1"/>
</dbReference>
<organism evidence="22 23">
    <name type="scientific">Rhizophagus clarus</name>
    <dbReference type="NCBI Taxonomy" id="94130"/>
    <lineage>
        <taxon>Eukaryota</taxon>
        <taxon>Fungi</taxon>
        <taxon>Fungi incertae sedis</taxon>
        <taxon>Mucoromycota</taxon>
        <taxon>Glomeromycotina</taxon>
        <taxon>Glomeromycetes</taxon>
        <taxon>Glomerales</taxon>
        <taxon>Glomeraceae</taxon>
        <taxon>Rhizophagus</taxon>
    </lineage>
</organism>
<dbReference type="GO" id="GO:0031118">
    <property type="term" value="P:rRNA pseudouridine synthesis"/>
    <property type="evidence" value="ECO:0007669"/>
    <property type="project" value="TreeGrafter"/>
</dbReference>
<dbReference type="PROSITE" id="PS50235">
    <property type="entry name" value="USP_3"/>
    <property type="match status" value="1"/>
</dbReference>
<evidence type="ECO:0000256" key="2">
    <source>
        <dbReference type="ARBA" id="ARBA00001832"/>
    </source>
</evidence>
<comment type="catalytic activity">
    <reaction evidence="2">
        <text>uridine in snRNA = pseudouridine in snRNA</text>
        <dbReference type="Rhea" id="RHEA:51124"/>
        <dbReference type="Rhea" id="RHEA-COMP:12891"/>
        <dbReference type="Rhea" id="RHEA-COMP:12892"/>
        <dbReference type="ChEBI" id="CHEBI:65314"/>
        <dbReference type="ChEBI" id="CHEBI:65315"/>
    </reaction>
</comment>
<dbReference type="NCBIfam" id="TIGR00425">
    <property type="entry name" value="CBF5"/>
    <property type="match status" value="1"/>
</dbReference>
<dbReference type="Gene3D" id="3.30.40.10">
    <property type="entry name" value="Zinc/RING finger domain, C3HC4 (zinc finger)"/>
    <property type="match status" value="1"/>
</dbReference>
<dbReference type="SUPFAM" id="SSF54001">
    <property type="entry name" value="Cysteine proteinases"/>
    <property type="match status" value="1"/>
</dbReference>
<keyword evidence="23" id="KW-1185">Reference proteome</keyword>
<evidence type="ECO:0000256" key="6">
    <source>
        <dbReference type="ARBA" id="ARBA00009085"/>
    </source>
</evidence>
<feature type="compositionally biased region" description="Basic residues" evidence="18">
    <location>
        <begin position="533"/>
        <end position="550"/>
    </location>
</feature>
<keyword evidence="14" id="KW-0413">Isomerase</keyword>
<evidence type="ECO:0000256" key="10">
    <source>
        <dbReference type="ARBA" id="ARBA00022728"/>
    </source>
</evidence>
<dbReference type="PROSITE" id="PS50890">
    <property type="entry name" value="PUA"/>
    <property type="match status" value="1"/>
</dbReference>
<dbReference type="FunFam" id="3.30.2350.10:FF:000001">
    <property type="entry name" value="H/ACA ribonucleoprotein complex subunit CBF5"/>
    <property type="match status" value="1"/>
</dbReference>
<name>A0A2Z6QLM8_9GLOM</name>
<dbReference type="InterPro" id="IPR033809">
    <property type="entry name" value="USP39"/>
</dbReference>
<dbReference type="InterPro" id="IPR001394">
    <property type="entry name" value="Peptidase_C19_UCH"/>
</dbReference>
<evidence type="ECO:0000313" key="23">
    <source>
        <dbReference type="Proteomes" id="UP000247702"/>
    </source>
</evidence>
<feature type="domain" description="USP" evidence="20">
    <location>
        <begin position="725"/>
        <end position="1042"/>
    </location>
</feature>
<feature type="compositionally biased region" description="Basic residues" evidence="18">
    <location>
        <begin position="470"/>
        <end position="479"/>
    </location>
</feature>
<dbReference type="FunFam" id="3.30.40.10:FF:000068">
    <property type="entry name" value="U4/U6.U5 tri-snRNP-associated protein 2"/>
    <property type="match status" value="1"/>
</dbReference>
<dbReference type="NCBIfam" id="TIGR00451">
    <property type="entry name" value="unchar_dom_2"/>
    <property type="match status" value="1"/>
</dbReference>
<evidence type="ECO:0000259" key="20">
    <source>
        <dbReference type="PROSITE" id="PS50235"/>
    </source>
</evidence>
<proteinExistence type="inferred from homology"/>
<dbReference type="NCBIfam" id="NF003280">
    <property type="entry name" value="PRK04270.1"/>
    <property type="match status" value="1"/>
</dbReference>
<evidence type="ECO:0000256" key="8">
    <source>
        <dbReference type="ARBA" id="ARBA00022664"/>
    </source>
</evidence>
<evidence type="ECO:0000256" key="9">
    <source>
        <dbReference type="ARBA" id="ARBA00022723"/>
    </source>
</evidence>
<dbReference type="GO" id="GO:0008270">
    <property type="term" value="F:zinc ion binding"/>
    <property type="evidence" value="ECO:0007669"/>
    <property type="project" value="UniProtKB-KW"/>
</dbReference>
<evidence type="ECO:0000256" key="18">
    <source>
        <dbReference type="SAM" id="MobiDB-lite"/>
    </source>
</evidence>
<dbReference type="InterPro" id="IPR002501">
    <property type="entry name" value="PsdUridine_synth_N"/>
</dbReference>
<comment type="catalytic activity">
    <reaction evidence="1">
        <text>a uridine in mRNA = a pseudouridine in mRNA</text>
        <dbReference type="Rhea" id="RHEA:56644"/>
        <dbReference type="Rhea" id="RHEA-COMP:14658"/>
        <dbReference type="Rhea" id="RHEA-COMP:14659"/>
        <dbReference type="ChEBI" id="CHEBI:65314"/>
        <dbReference type="ChEBI" id="CHEBI:65315"/>
    </reaction>
</comment>
<dbReference type="GO" id="GO:0031120">
    <property type="term" value="P:snRNA pseudouridine synthesis"/>
    <property type="evidence" value="ECO:0007669"/>
    <property type="project" value="TreeGrafter"/>
</dbReference>
<dbReference type="Pfam" id="PF01509">
    <property type="entry name" value="TruB_N"/>
    <property type="match status" value="1"/>
</dbReference>
<keyword evidence="12" id="KW-0862">Zinc</keyword>
<evidence type="ECO:0000259" key="21">
    <source>
        <dbReference type="PROSITE" id="PS50271"/>
    </source>
</evidence>
<evidence type="ECO:0000256" key="14">
    <source>
        <dbReference type="ARBA" id="ARBA00023235"/>
    </source>
</evidence>
<sequence>MHRLFAWLFVWLMADSIKSEEGYSIKPQKYTPALDTSEWPLLLKNYDKLHVRTGHYTPVTHGCSPLKREIVDYIKYGIINLDKPANPSSHEVVAWVRRILEVEKTGHSGTLDPKVTGCLIVCIDRATRLVKSQQSAGKEYVCVVRFHEALESAKKFTQGLETLTGALFQRPPLISAVKRQLRIRTVHETKMIEYDENRHLGLFWVSCEAGTYIRTLCVHLGLILGVGAHMQELRRVRSGALSENDDIVTMHDILDAKWVHKNTKDETYLRRAIRPLESLLTTYKRIVVKDSAVNAICYGAKLMIPGLLRYEDGIELNEEVVLMTTKGEAIALGIALMTTAVMSSVDHGVVAKIKRVIMERDTYPRAWGLGPKAMEKKKLISEGKLDKYGRVNDNTPTSWKTSFVDLSASAISTKDGPSTSSAAVPHANLVPTAPVASTQSTEDQEEGTILTKKRKIDDDSDIPTGESKPKKEKKAKKVKIKETSTEKKMSDDEKDIEAEESSEKHIKKKLKKEKKSDISEQETATTVEGEKKEKKKKSKEKKDKKEKKSKSSFFFKSPTKKNMNKIVPKRDLNNDTEAMIEDDDDISQPDTKRIRVETSANSSSDLYLDTINRHMLDFDFEKVCSVSLSNLNVYACLVCGKYFQGRGRQSHAYFHSLHEDHHVFINLHTLKVYVLPDGYEVKDPSLDDIRYVLHPTFTKEQVEKLDQNIRHSYDLNNKKYLPGFVGLNNVKANDYVNVIIQALAHIPPLRDFFILQNFETRSQLVQRFSTLVRKIWNPRAFKGQVSPHELLQEIVNASNKKFKLAEQSDPLEFLSWFLNTLHKDLGGTKKQNSSIIHKIFQGEVKVEEQPVVAKEDADDDDRLLFDVDREISVKTFPFLFLTLNLPAPPLFKDEVEKNIIPQVALTAILAKYDGRNAHESAGTLKRFQLTQLPNYIIFHIKRFTKNNWSEEKNPTIVNFPIKNIDMSDYLANPDEEKFNTHYDLIANICHEGKPGKGNGIYKVHVQHRGKDQWYQIQDLIVEEINAQMIFLSESYIQIWERKRQDLH</sequence>
<dbReference type="InterPro" id="IPR036974">
    <property type="entry name" value="PUA_sf"/>
</dbReference>
<dbReference type="Pfam" id="PF16198">
    <property type="entry name" value="TruB_C_2"/>
    <property type="match status" value="1"/>
</dbReference>
<evidence type="ECO:0000256" key="1">
    <source>
        <dbReference type="ARBA" id="ARBA00001166"/>
    </source>
</evidence>
<dbReference type="SUPFAM" id="SSF57850">
    <property type="entry name" value="RING/U-box"/>
    <property type="match status" value="1"/>
</dbReference>
<dbReference type="InterPro" id="IPR001607">
    <property type="entry name" value="Znf_UBP"/>
</dbReference>
<dbReference type="SMART" id="SM00359">
    <property type="entry name" value="PUA"/>
    <property type="match status" value="1"/>
</dbReference>
<dbReference type="Pfam" id="PF08068">
    <property type="entry name" value="DKCLD"/>
    <property type="match status" value="1"/>
</dbReference>
<dbReference type="GO" id="GO:0009982">
    <property type="term" value="F:pseudouridine synthase activity"/>
    <property type="evidence" value="ECO:0007669"/>
    <property type="project" value="InterPro"/>
</dbReference>
<protein>
    <recommendedName>
        <fullName evidence="7">H/ACA ribonucleoprotein complex subunit CBF5</fullName>
    </recommendedName>
    <alternativeName>
        <fullName evidence="16">H/ACA ribonucleoprotein complex subunit cbf5</fullName>
    </alternativeName>
</protein>
<gene>
    <name evidence="22" type="ORF">RclHR1_01800015</name>
</gene>
<keyword evidence="11 17" id="KW-0863">Zinc-finger</keyword>
<evidence type="ECO:0000256" key="4">
    <source>
        <dbReference type="ARBA" id="ARBA00004123"/>
    </source>
</evidence>
<keyword evidence="10" id="KW-0747">Spliceosome</keyword>
<dbReference type="CDD" id="cd21148">
    <property type="entry name" value="PUA_Cbf5"/>
    <property type="match status" value="1"/>
</dbReference>
<dbReference type="InterPro" id="IPR012960">
    <property type="entry name" value="Dyskerin-like"/>
</dbReference>
<dbReference type="Gene3D" id="2.30.130.10">
    <property type="entry name" value="PUA domain"/>
    <property type="match status" value="1"/>
</dbReference>
<dbReference type="PANTHER" id="PTHR23127:SF0">
    <property type="entry name" value="H_ACA RIBONUCLEOPROTEIN COMPLEX SUBUNIT DKC1"/>
    <property type="match status" value="1"/>
</dbReference>
<dbReference type="GO" id="GO:0003723">
    <property type="term" value="F:RNA binding"/>
    <property type="evidence" value="ECO:0007669"/>
    <property type="project" value="InterPro"/>
</dbReference>
<dbReference type="PANTHER" id="PTHR23127">
    <property type="entry name" value="CENTROMERE/MICROTUBULE BINDING PROTEIN CBF5"/>
    <property type="match status" value="1"/>
</dbReference>
<dbReference type="GO" id="GO:0016579">
    <property type="term" value="P:protein deubiquitination"/>
    <property type="evidence" value="ECO:0007669"/>
    <property type="project" value="InterPro"/>
</dbReference>
<comment type="catalytic activity">
    <reaction evidence="3">
        <text>uridine in 5S rRNA = pseudouridine in 5S rRNA</text>
        <dbReference type="Rhea" id="RHEA:47036"/>
        <dbReference type="Rhea" id="RHEA-COMP:11730"/>
        <dbReference type="Rhea" id="RHEA-COMP:11731"/>
        <dbReference type="ChEBI" id="CHEBI:65314"/>
        <dbReference type="ChEBI" id="CHEBI:65315"/>
    </reaction>
</comment>
<dbReference type="InterPro" id="IPR002478">
    <property type="entry name" value="PUA"/>
</dbReference>
<dbReference type="InterPro" id="IPR004521">
    <property type="entry name" value="Uncharacterised_CHP00451"/>
</dbReference>
<dbReference type="Pfam" id="PF00443">
    <property type="entry name" value="UCH"/>
    <property type="match status" value="1"/>
</dbReference>
<dbReference type="InterPro" id="IPR013083">
    <property type="entry name" value="Znf_RING/FYVE/PHD"/>
</dbReference>
<dbReference type="GO" id="GO:1990481">
    <property type="term" value="P:mRNA pseudouridine synthesis"/>
    <property type="evidence" value="ECO:0007669"/>
    <property type="project" value="TreeGrafter"/>
</dbReference>
<evidence type="ECO:0000256" key="16">
    <source>
        <dbReference type="ARBA" id="ARBA00072225"/>
    </source>
</evidence>
<dbReference type="InterPro" id="IPR032819">
    <property type="entry name" value="TruB_C"/>
</dbReference>
<dbReference type="Gene3D" id="3.90.70.10">
    <property type="entry name" value="Cysteine proteinases"/>
    <property type="match status" value="1"/>
</dbReference>
<evidence type="ECO:0000256" key="13">
    <source>
        <dbReference type="ARBA" id="ARBA00023187"/>
    </source>
</evidence>
<evidence type="ECO:0000256" key="11">
    <source>
        <dbReference type="ARBA" id="ARBA00022771"/>
    </source>
</evidence>
<dbReference type="PROSITE" id="PS50271">
    <property type="entry name" value="ZF_UBP"/>
    <property type="match status" value="1"/>
</dbReference>
<evidence type="ECO:0000256" key="17">
    <source>
        <dbReference type="PROSITE-ProRule" id="PRU00502"/>
    </source>
</evidence>
<dbReference type="InterPro" id="IPR038765">
    <property type="entry name" value="Papain-like_cys_pep_sf"/>
</dbReference>
<evidence type="ECO:0000256" key="7">
    <source>
        <dbReference type="ARBA" id="ARBA00019272"/>
    </source>
</evidence>
<dbReference type="EMBL" id="BEXD01000891">
    <property type="protein sequence ID" value="GBB90930.1"/>
    <property type="molecule type" value="Genomic_DNA"/>
</dbReference>
<dbReference type="GO" id="GO:0031429">
    <property type="term" value="C:box H/ACA snoRNP complex"/>
    <property type="evidence" value="ECO:0007669"/>
    <property type="project" value="TreeGrafter"/>
</dbReference>
<feature type="region of interest" description="Disordered" evidence="18">
    <location>
        <begin position="431"/>
        <end position="554"/>
    </location>
</feature>
<keyword evidence="9" id="KW-0479">Metal-binding</keyword>
<dbReference type="InterPro" id="IPR004802">
    <property type="entry name" value="tRNA_PsdUridine_synth_B_fam"/>
</dbReference>
<dbReference type="SMART" id="SM00290">
    <property type="entry name" value="ZnF_UBP"/>
    <property type="match status" value="1"/>
</dbReference>
<feature type="compositionally biased region" description="Basic and acidic residues" evidence="18">
    <location>
        <begin position="480"/>
        <end position="491"/>
    </location>
</feature>
<dbReference type="SUPFAM" id="SSF55120">
    <property type="entry name" value="Pseudouridine synthase"/>
    <property type="match status" value="1"/>
</dbReference>
<feature type="domain" description="UBP-type" evidence="21">
    <location>
        <begin position="603"/>
        <end position="700"/>
    </location>
</feature>
<keyword evidence="13" id="KW-0508">mRNA splicing</keyword>
<dbReference type="GO" id="GO:0000245">
    <property type="term" value="P:spliceosomal complex assembly"/>
    <property type="evidence" value="ECO:0007669"/>
    <property type="project" value="InterPro"/>
</dbReference>
<evidence type="ECO:0000256" key="12">
    <source>
        <dbReference type="ARBA" id="ARBA00022833"/>
    </source>
</evidence>
<comment type="similarity">
    <text evidence="6">Belongs to the peptidase C19 family.</text>
</comment>
<dbReference type="Gene3D" id="3.30.2350.10">
    <property type="entry name" value="Pseudouridine synthase"/>
    <property type="match status" value="1"/>
</dbReference>
<dbReference type="AlphaFoldDB" id="A0A2Z6QLM8"/>
<dbReference type="CDD" id="cd02572">
    <property type="entry name" value="PseudoU_synth_hDyskerin"/>
    <property type="match status" value="1"/>
</dbReference>
<keyword evidence="19" id="KW-0732">Signal</keyword>
<feature type="chain" id="PRO_5016434156" description="H/ACA ribonucleoprotein complex subunit CBF5" evidence="19">
    <location>
        <begin position="20"/>
        <end position="1047"/>
    </location>
</feature>
<evidence type="ECO:0000256" key="15">
    <source>
        <dbReference type="ARBA" id="ARBA00023242"/>
    </source>
</evidence>
<keyword evidence="8" id="KW-0507">mRNA processing</keyword>
<comment type="caution">
    <text evidence="22">The sequence shown here is derived from an EMBL/GenBank/DDBJ whole genome shotgun (WGS) entry which is preliminary data.</text>
</comment>
<keyword evidence="15" id="KW-0539">Nucleus</keyword>
<dbReference type="InterPro" id="IPR020103">
    <property type="entry name" value="PsdUridine_synth_cat_dom_sf"/>
</dbReference>
<dbReference type="GO" id="GO:0000495">
    <property type="term" value="P:box H/ACA sno(s)RNA 3'-end processing"/>
    <property type="evidence" value="ECO:0007669"/>
    <property type="project" value="TreeGrafter"/>
</dbReference>
<comment type="subcellular location">
    <subcellularLocation>
        <location evidence="4">Nucleus</location>
    </subcellularLocation>
</comment>
<evidence type="ECO:0000256" key="19">
    <source>
        <dbReference type="SAM" id="SignalP"/>
    </source>
</evidence>
<dbReference type="Proteomes" id="UP000247702">
    <property type="component" value="Unassembled WGS sequence"/>
</dbReference>
<evidence type="ECO:0000313" key="22">
    <source>
        <dbReference type="EMBL" id="GBB90930.1"/>
    </source>
</evidence>
<evidence type="ECO:0000256" key="3">
    <source>
        <dbReference type="ARBA" id="ARBA00001896"/>
    </source>
</evidence>
<dbReference type="InterPro" id="IPR015947">
    <property type="entry name" value="PUA-like_sf"/>
</dbReference>
<dbReference type="Pfam" id="PF02148">
    <property type="entry name" value="zf-UBP"/>
    <property type="match status" value="1"/>
</dbReference>
<accession>A0A2Z6QLM8</accession>
<dbReference type="STRING" id="94130.A0A2Z6QLM8"/>
<reference evidence="22 23" key="1">
    <citation type="submission" date="2017-11" db="EMBL/GenBank/DDBJ databases">
        <title>The genome of Rhizophagus clarus HR1 reveals common genetic basis of auxotrophy among arbuscular mycorrhizal fungi.</title>
        <authorList>
            <person name="Kobayashi Y."/>
        </authorList>
    </citation>
    <scope>NUCLEOTIDE SEQUENCE [LARGE SCALE GENOMIC DNA]</scope>
    <source>
        <strain evidence="22 23">HR1</strain>
    </source>
</reference>